<dbReference type="OrthoDB" id="1189226at2"/>
<sequence length="152" mass="17805">MTVQYLQILQDHNTMDGFIDKGLTETEINHLEQLYNNNNPFPKILKELLLLAGKFCNFLDYSIYDSQQEMQDGERIELQELHDIIITRPFFIIDLASYGLPLFIFLDEGENPFLNQLEDEPSQSKYYRRTGGTLKDLITSRIQNFLQGFSPF</sequence>
<dbReference type="AlphaFoldDB" id="A0A1B8ZBQ4"/>
<proteinExistence type="predicted"/>
<reference evidence="1 2" key="1">
    <citation type="submission" date="2016-07" db="EMBL/GenBank/DDBJ databases">
        <authorList>
            <person name="Jeong J.-J."/>
            <person name="Kim D.W."/>
            <person name="Sang M.K."/>
            <person name="Choi I.-G."/>
            <person name="Kim K.D."/>
        </authorList>
    </citation>
    <scope>NUCLEOTIDE SEQUENCE [LARGE SCALE GENOMIC DNA]</scope>
    <source>
        <strain evidence="1 2">UTM-3</strain>
    </source>
</reference>
<name>A0A1B8ZBQ4_9FLAO</name>
<protein>
    <recommendedName>
        <fullName evidence="3">Knr4/Smi1-like domain-containing protein</fullName>
    </recommendedName>
</protein>
<dbReference type="RefSeq" id="WP_065396027.1">
    <property type="nucleotide sequence ID" value="NZ_MAYH01000048.1"/>
</dbReference>
<keyword evidence="2" id="KW-1185">Reference proteome</keyword>
<accession>A0A1B8ZBQ4</accession>
<evidence type="ECO:0008006" key="3">
    <source>
        <dbReference type="Google" id="ProtNLM"/>
    </source>
</evidence>
<dbReference type="Proteomes" id="UP000092651">
    <property type="component" value="Unassembled WGS sequence"/>
</dbReference>
<evidence type="ECO:0000313" key="1">
    <source>
        <dbReference type="EMBL" id="OCA68927.1"/>
    </source>
</evidence>
<dbReference type="EMBL" id="MAYH01000048">
    <property type="protein sequence ID" value="OCA68927.1"/>
    <property type="molecule type" value="Genomic_DNA"/>
</dbReference>
<organism evidence="1 2">
    <name type="scientific">Chryseobacterium artocarpi</name>
    <dbReference type="NCBI Taxonomy" id="1414727"/>
    <lineage>
        <taxon>Bacteria</taxon>
        <taxon>Pseudomonadati</taxon>
        <taxon>Bacteroidota</taxon>
        <taxon>Flavobacteriia</taxon>
        <taxon>Flavobacteriales</taxon>
        <taxon>Weeksellaceae</taxon>
        <taxon>Chryseobacterium group</taxon>
        <taxon>Chryseobacterium</taxon>
    </lineage>
</organism>
<gene>
    <name evidence="1" type="ORF">BBI01_17060</name>
</gene>
<comment type="caution">
    <text evidence="1">The sequence shown here is derived from an EMBL/GenBank/DDBJ whole genome shotgun (WGS) entry which is preliminary data.</text>
</comment>
<evidence type="ECO:0000313" key="2">
    <source>
        <dbReference type="Proteomes" id="UP000092651"/>
    </source>
</evidence>